<keyword evidence="2" id="KW-1185">Reference proteome</keyword>
<dbReference type="InterPro" id="IPR052922">
    <property type="entry name" value="Cytidylate_Kinase-2"/>
</dbReference>
<dbReference type="OrthoDB" id="5296079at2"/>
<evidence type="ECO:0000313" key="1">
    <source>
        <dbReference type="EMBL" id="PWN54935.1"/>
    </source>
</evidence>
<dbReference type="PANTHER" id="PTHR37816">
    <property type="entry name" value="YALI0E33011P"/>
    <property type="match status" value="1"/>
</dbReference>
<accession>A0A383XQN1</accession>
<dbReference type="GO" id="GO:0016301">
    <property type="term" value="F:kinase activity"/>
    <property type="evidence" value="ECO:0007669"/>
    <property type="project" value="UniProtKB-KW"/>
</dbReference>
<dbReference type="Gene3D" id="3.40.50.300">
    <property type="entry name" value="P-loop containing nucleotide triphosphate hydrolases"/>
    <property type="match status" value="1"/>
</dbReference>
<comment type="caution">
    <text evidence="1">The sequence shown here is derived from an EMBL/GenBank/DDBJ whole genome shotgun (WGS) entry which is preliminary data.</text>
</comment>
<name>A0A383XQN1_9GAMM</name>
<reference evidence="1 2" key="1">
    <citation type="submission" date="2018-05" db="EMBL/GenBank/DDBJ databases">
        <title>Abyssibacter profundi OUC007T gen. nov., sp. nov, a marine bacterium isolated from seawater of the Mariana Trench.</title>
        <authorList>
            <person name="Zhou S."/>
        </authorList>
    </citation>
    <scope>NUCLEOTIDE SEQUENCE [LARGE SCALE GENOMIC DNA]</scope>
    <source>
        <strain evidence="1 2">OUC007</strain>
    </source>
</reference>
<keyword evidence="1" id="KW-0808">Transferase</keyword>
<dbReference type="PANTHER" id="PTHR37816:SF1">
    <property type="entry name" value="TOXIN"/>
    <property type="match status" value="1"/>
</dbReference>
<dbReference type="Proteomes" id="UP000251800">
    <property type="component" value="Unassembled WGS sequence"/>
</dbReference>
<evidence type="ECO:0000313" key="2">
    <source>
        <dbReference type="Proteomes" id="UP000251800"/>
    </source>
</evidence>
<dbReference type="SUPFAM" id="SSF52540">
    <property type="entry name" value="P-loop containing nucleoside triphosphate hydrolases"/>
    <property type="match status" value="1"/>
</dbReference>
<keyword evidence="1" id="KW-0418">Kinase</keyword>
<protein>
    <submittedName>
        <fullName evidence="1">Shikimate kinase</fullName>
    </submittedName>
</protein>
<gene>
    <name evidence="1" type="ORF">DEH80_14890</name>
</gene>
<dbReference type="InterPro" id="IPR027417">
    <property type="entry name" value="P-loop_NTPase"/>
</dbReference>
<proteinExistence type="predicted"/>
<sequence length="174" mass="19263">MTTIEPLMSDPTRTLIFGNSGSGKSTYAKALAEQMACPYLDLDSIAWDPSAATPTRRALPDSAADIAAFTRRSDAWVIEGCYADLLELAMAKATTVVFLNPGVETCIANARNRPWEPHKYPSPEAQNANLDMLVAWIRDYAERDDEFSLAAHRRLFDAFTGPKREFTSNERGVD</sequence>
<dbReference type="EMBL" id="QEQK01000016">
    <property type="protein sequence ID" value="PWN54935.1"/>
    <property type="molecule type" value="Genomic_DNA"/>
</dbReference>
<dbReference type="Pfam" id="PF13671">
    <property type="entry name" value="AAA_33"/>
    <property type="match status" value="1"/>
</dbReference>
<dbReference type="AlphaFoldDB" id="A0A383XQN1"/>
<organism evidence="1 2">
    <name type="scientific">Abyssibacter profundi</name>
    <dbReference type="NCBI Taxonomy" id="2182787"/>
    <lineage>
        <taxon>Bacteria</taxon>
        <taxon>Pseudomonadati</taxon>
        <taxon>Pseudomonadota</taxon>
        <taxon>Gammaproteobacteria</taxon>
        <taxon>Chromatiales</taxon>
        <taxon>Oceanococcaceae</taxon>
        <taxon>Abyssibacter</taxon>
    </lineage>
</organism>